<dbReference type="AlphaFoldDB" id="A0A8I0DUJ3"/>
<name>A0A8I0DUJ3_9FIRM</name>
<sequence length="373" mass="42852">MEILIAVLCFLVIYLGQTVVYRKYWDQGLSLDLDFDDRYLEIGDKSGITETITNRKMLPLTTLHVKFSTARSLQFQENENAVVTDFYHRNDPFSIMGNRKVVRKLSFTAKERGLFFISAVKLMAKDFLMSKTFALSVENQAFLYVFPEKLSNIQLDTVLDGMLGDLTSRRSLFPDPFAFSGLRTYSVGDPRKSINWKATARCDDLMVNVYEHTAEQRVKILVCLEPNTMIRVHYIQEMCISIASTAASYFLDNRIPVMIRANGYDLLSGEMEWVDFGSSGEHRFTVDKYLARITENAGIDRFVEVLKQEVTDVDSNTTYLIVSAYHKKDLLDELDHMAEKGKNIYMIVPYLDIQGCDDIRPYLHGMEVELNDT</sequence>
<dbReference type="InterPro" id="IPR002881">
    <property type="entry name" value="DUF58"/>
</dbReference>
<dbReference type="Proteomes" id="UP000615234">
    <property type="component" value="Unassembled WGS sequence"/>
</dbReference>
<dbReference type="PANTHER" id="PTHR34351">
    <property type="entry name" value="SLR1927 PROTEIN-RELATED"/>
    <property type="match status" value="1"/>
</dbReference>
<feature type="domain" description="DUF58" evidence="1">
    <location>
        <begin position="183"/>
        <end position="230"/>
    </location>
</feature>
<dbReference type="PANTHER" id="PTHR34351:SF2">
    <property type="entry name" value="DUF58 DOMAIN-CONTAINING PROTEIN"/>
    <property type="match status" value="1"/>
</dbReference>
<protein>
    <submittedName>
        <fullName evidence="2">DUF58 domain-containing protein</fullName>
    </submittedName>
</protein>
<dbReference type="RefSeq" id="WP_186847502.1">
    <property type="nucleotide sequence ID" value="NZ_JACOOX010000003.1"/>
</dbReference>
<accession>A0A8I0DUJ3</accession>
<evidence type="ECO:0000313" key="2">
    <source>
        <dbReference type="EMBL" id="MBC5662352.1"/>
    </source>
</evidence>
<dbReference type="Pfam" id="PF01882">
    <property type="entry name" value="DUF58"/>
    <property type="match status" value="1"/>
</dbReference>
<keyword evidence="3" id="KW-1185">Reference proteome</keyword>
<comment type="caution">
    <text evidence="2">The sequence shown here is derived from an EMBL/GenBank/DDBJ whole genome shotgun (WGS) entry which is preliminary data.</text>
</comment>
<organism evidence="2 3">
    <name type="scientific">Coprococcus hominis</name>
    <name type="common">ex Liu et al. 2022</name>
    <dbReference type="NCBI Taxonomy" id="2763039"/>
    <lineage>
        <taxon>Bacteria</taxon>
        <taxon>Bacillati</taxon>
        <taxon>Bacillota</taxon>
        <taxon>Clostridia</taxon>
        <taxon>Lachnospirales</taxon>
        <taxon>Lachnospiraceae</taxon>
        <taxon>Coprococcus</taxon>
    </lineage>
</organism>
<reference evidence="2 3" key="1">
    <citation type="submission" date="2020-08" db="EMBL/GenBank/DDBJ databases">
        <title>Genome public.</title>
        <authorList>
            <person name="Liu C."/>
            <person name="Sun Q."/>
        </authorList>
    </citation>
    <scope>NUCLEOTIDE SEQUENCE [LARGE SCALE GENOMIC DNA]</scope>
    <source>
        <strain evidence="2 3">NSJ-10</strain>
    </source>
</reference>
<gene>
    <name evidence="2" type="ORF">H8S09_05500</name>
</gene>
<evidence type="ECO:0000313" key="3">
    <source>
        <dbReference type="Proteomes" id="UP000615234"/>
    </source>
</evidence>
<proteinExistence type="predicted"/>
<evidence type="ECO:0000259" key="1">
    <source>
        <dbReference type="Pfam" id="PF01882"/>
    </source>
</evidence>
<dbReference type="EMBL" id="JACOOX010000003">
    <property type="protein sequence ID" value="MBC5662352.1"/>
    <property type="molecule type" value="Genomic_DNA"/>
</dbReference>